<dbReference type="HAMAP" id="MF_01547">
    <property type="entry name" value="RNA_methyltr_E"/>
    <property type="match status" value="1"/>
</dbReference>
<dbReference type="GO" id="GO:0005737">
    <property type="term" value="C:cytoplasm"/>
    <property type="evidence" value="ECO:0007669"/>
    <property type="project" value="UniProtKB-SubCell"/>
</dbReference>
<evidence type="ECO:0000256" key="3">
    <source>
        <dbReference type="ARBA" id="ARBA00022679"/>
    </source>
</evidence>
<dbReference type="PANTHER" id="PTHR10920">
    <property type="entry name" value="RIBOSOMAL RNA METHYLTRANSFERASE"/>
    <property type="match status" value="1"/>
</dbReference>
<dbReference type="Gene3D" id="3.40.50.150">
    <property type="entry name" value="Vaccinia Virus protein VP39"/>
    <property type="match status" value="1"/>
</dbReference>
<comment type="catalytic activity">
    <reaction evidence="10 11">
        <text>uridine(2552) in 23S rRNA + S-adenosyl-L-methionine = 2'-O-methyluridine(2552) in 23S rRNA + S-adenosyl-L-homocysteine + H(+)</text>
        <dbReference type="Rhea" id="RHEA:42720"/>
        <dbReference type="Rhea" id="RHEA-COMP:10202"/>
        <dbReference type="Rhea" id="RHEA-COMP:10203"/>
        <dbReference type="ChEBI" id="CHEBI:15378"/>
        <dbReference type="ChEBI" id="CHEBI:57856"/>
        <dbReference type="ChEBI" id="CHEBI:59789"/>
        <dbReference type="ChEBI" id="CHEBI:65315"/>
        <dbReference type="ChEBI" id="CHEBI:74478"/>
        <dbReference type="EC" id="2.1.1.166"/>
    </reaction>
</comment>
<evidence type="ECO:0000256" key="11">
    <source>
        <dbReference type="HAMAP-Rule" id="MF_01547"/>
    </source>
</evidence>
<evidence type="ECO:0000313" key="15">
    <source>
        <dbReference type="Proteomes" id="UP000236743"/>
    </source>
</evidence>
<comment type="subcellular location">
    <subcellularLocation>
        <location evidence="11">Cytoplasm</location>
    </subcellularLocation>
</comment>
<keyword evidence="1 11" id="KW-0698">rRNA processing</keyword>
<feature type="binding site" evidence="11">
    <location>
        <position position="184"/>
    </location>
    <ligand>
        <name>S-adenosyl-L-methionine</name>
        <dbReference type="ChEBI" id="CHEBI:59789"/>
    </ligand>
</feature>
<dbReference type="InterPro" id="IPR015507">
    <property type="entry name" value="rRNA-MeTfrase_E"/>
</dbReference>
<dbReference type="EC" id="2.1.1.166" evidence="6 11"/>
<dbReference type="CDD" id="cd02440">
    <property type="entry name" value="AdoMet_MTases"/>
    <property type="match status" value="1"/>
</dbReference>
<dbReference type="GO" id="GO:0008650">
    <property type="term" value="F:rRNA (uridine-2'-O-)-methyltransferase activity"/>
    <property type="evidence" value="ECO:0007669"/>
    <property type="project" value="UniProtKB-UniRule"/>
</dbReference>
<feature type="active site" description="Proton acceptor" evidence="11">
    <location>
        <position position="248"/>
    </location>
</feature>
<dbReference type="Proteomes" id="UP000236743">
    <property type="component" value="Unassembled WGS sequence"/>
</dbReference>
<feature type="binding site" evidence="11">
    <location>
        <position position="168"/>
    </location>
    <ligand>
        <name>S-adenosyl-L-methionine</name>
        <dbReference type="ChEBI" id="CHEBI:59789"/>
    </ligand>
</feature>
<reference evidence="14 15" key="1">
    <citation type="submission" date="2016-10" db="EMBL/GenBank/DDBJ databases">
        <authorList>
            <person name="de Groot N.N."/>
        </authorList>
    </citation>
    <scope>NUCLEOTIDE SEQUENCE [LARGE SCALE GENOMIC DNA]</scope>
    <source>
        <strain evidence="14 15">DSM 26656</strain>
    </source>
</reference>
<keyword evidence="4 11" id="KW-0949">S-adenosyl-L-methionine</keyword>
<feature type="compositionally biased region" description="Low complexity" evidence="12">
    <location>
        <begin position="1"/>
        <end position="73"/>
    </location>
</feature>
<evidence type="ECO:0000256" key="10">
    <source>
        <dbReference type="ARBA" id="ARBA00048970"/>
    </source>
</evidence>
<feature type="binding site" evidence="11">
    <location>
        <position position="208"/>
    </location>
    <ligand>
        <name>S-adenosyl-L-methionine</name>
        <dbReference type="ChEBI" id="CHEBI:59789"/>
    </ligand>
</feature>
<evidence type="ECO:0000256" key="2">
    <source>
        <dbReference type="ARBA" id="ARBA00022603"/>
    </source>
</evidence>
<evidence type="ECO:0000256" key="5">
    <source>
        <dbReference type="ARBA" id="ARBA00037569"/>
    </source>
</evidence>
<feature type="domain" description="Ribosomal RNA methyltransferase FtsJ" evidence="13">
    <location>
        <begin position="113"/>
        <end position="291"/>
    </location>
</feature>
<evidence type="ECO:0000256" key="8">
    <source>
        <dbReference type="ARBA" id="ARBA00041995"/>
    </source>
</evidence>
<dbReference type="InterPro" id="IPR029063">
    <property type="entry name" value="SAM-dependent_MTases_sf"/>
</dbReference>
<evidence type="ECO:0000256" key="12">
    <source>
        <dbReference type="SAM" id="MobiDB-lite"/>
    </source>
</evidence>
<evidence type="ECO:0000259" key="13">
    <source>
        <dbReference type="Pfam" id="PF01728"/>
    </source>
</evidence>
<evidence type="ECO:0000256" key="1">
    <source>
        <dbReference type="ARBA" id="ARBA00022552"/>
    </source>
</evidence>
<keyword evidence="15" id="KW-1185">Reference proteome</keyword>
<evidence type="ECO:0000256" key="6">
    <source>
        <dbReference type="ARBA" id="ARBA00038861"/>
    </source>
</evidence>
<dbReference type="SUPFAM" id="SSF53335">
    <property type="entry name" value="S-adenosyl-L-methionine-dependent methyltransferases"/>
    <property type="match status" value="1"/>
</dbReference>
<keyword evidence="11" id="KW-0963">Cytoplasm</keyword>
<dbReference type="InterPro" id="IPR050082">
    <property type="entry name" value="RNA_methyltr_RlmE"/>
</dbReference>
<accession>A0A1H6D356</accession>
<comment type="similarity">
    <text evidence="11">Belongs to the class I-like SAM-binding methyltransferase superfamily. RNA methyltransferase RlmE family.</text>
</comment>
<dbReference type="PANTHER" id="PTHR10920:SF18">
    <property type="entry name" value="RRNA METHYLTRANSFERASE 2, MITOCHONDRIAL"/>
    <property type="match status" value="1"/>
</dbReference>
<dbReference type="EMBL" id="FNUY01000015">
    <property type="protein sequence ID" value="SEG79710.1"/>
    <property type="molecule type" value="Genomic_DNA"/>
</dbReference>
<proteinExistence type="inferred from homology"/>
<dbReference type="AlphaFoldDB" id="A0A1H6D356"/>
<evidence type="ECO:0000256" key="7">
    <source>
        <dbReference type="ARBA" id="ARBA00041129"/>
    </source>
</evidence>
<keyword evidence="2 11" id="KW-0489">Methyltransferase</keyword>
<evidence type="ECO:0000313" key="14">
    <source>
        <dbReference type="EMBL" id="SEG79710.1"/>
    </source>
</evidence>
<keyword evidence="3 11" id="KW-0808">Transferase</keyword>
<evidence type="ECO:0000256" key="4">
    <source>
        <dbReference type="ARBA" id="ARBA00022691"/>
    </source>
</evidence>
<organism evidence="14 15">
    <name type="scientific">Bosea lathyri</name>
    <dbReference type="NCBI Taxonomy" id="1036778"/>
    <lineage>
        <taxon>Bacteria</taxon>
        <taxon>Pseudomonadati</taxon>
        <taxon>Pseudomonadota</taxon>
        <taxon>Alphaproteobacteria</taxon>
        <taxon>Hyphomicrobiales</taxon>
        <taxon>Boseaceae</taxon>
        <taxon>Bosea</taxon>
    </lineage>
</organism>
<evidence type="ECO:0000256" key="9">
    <source>
        <dbReference type="ARBA" id="ARBA00042745"/>
    </source>
</evidence>
<feature type="region of interest" description="Disordered" evidence="12">
    <location>
        <begin position="1"/>
        <end position="76"/>
    </location>
</feature>
<comment type="function">
    <text evidence="5 11">Specifically methylates the uridine in position 2552 of 23S rRNA at the 2'-O position of the ribose in the fully assembled 50S ribosomal subunit.</text>
</comment>
<protein>
    <recommendedName>
        <fullName evidence="7 11">Ribosomal RNA large subunit methyltransferase E</fullName>
        <ecNumber evidence="6 11">2.1.1.166</ecNumber>
    </recommendedName>
    <alternativeName>
        <fullName evidence="9 11">23S rRNA Um2552 methyltransferase</fullName>
    </alternativeName>
    <alternativeName>
        <fullName evidence="8 11">rRNA (uridine-2'-O-)-methyltransferase</fullName>
    </alternativeName>
</protein>
<feature type="binding site" evidence="11">
    <location>
        <position position="147"/>
    </location>
    <ligand>
        <name>S-adenosyl-L-methionine</name>
        <dbReference type="ChEBI" id="CHEBI:59789"/>
    </ligand>
</feature>
<sequence>MSTGKSGGKATSGKATSGEASGARASGAKASGAKASGVKASGAKPSGAMAPGAKASSTKASSTKASATKAKTGGARDMRVKVKKAGKLKHSSQLWLERQLNDPYVKRAKELGYRSRAAFKIEEMDDRHKFLKIGQRLVDLGCAPGGWCQIAAARIGLEKGKGRIVGIDLLPVDPIPGVDLIEMDFMADDAPALLTERLGGRADGVMSDMAANTTGHKKTDHLKIIALAEAALEFANGILAPGGFFLAKLFQGGESAELLAQLKRDFTTVRNLKPAASRSDSSELYVLATGFRRKAETDDAAV</sequence>
<dbReference type="Pfam" id="PF01728">
    <property type="entry name" value="FtsJ"/>
    <property type="match status" value="1"/>
</dbReference>
<feature type="binding site" evidence="11">
    <location>
        <position position="145"/>
    </location>
    <ligand>
        <name>S-adenosyl-L-methionine</name>
        <dbReference type="ChEBI" id="CHEBI:59789"/>
    </ligand>
</feature>
<name>A0A1H6D356_9HYPH</name>
<dbReference type="InterPro" id="IPR002877">
    <property type="entry name" value="RNA_MeTrfase_FtsJ_dom"/>
</dbReference>
<gene>
    <name evidence="11" type="primary">rlmE</name>
    <name evidence="11" type="synonym">ftsJ</name>
    <name evidence="11" type="synonym">rrmJ</name>
    <name evidence="14" type="ORF">SAMN04488115_1156</name>
</gene>